<dbReference type="Proteomes" id="UP001150569">
    <property type="component" value="Unassembled WGS sequence"/>
</dbReference>
<dbReference type="GO" id="GO:0003712">
    <property type="term" value="F:transcription coregulator activity"/>
    <property type="evidence" value="ECO:0007669"/>
    <property type="project" value="InterPro"/>
</dbReference>
<evidence type="ECO:0000256" key="4">
    <source>
        <dbReference type="ARBA" id="ARBA00023159"/>
    </source>
</evidence>
<comment type="caution">
    <text evidence="9">The sequence shown here is derived from an EMBL/GenBank/DDBJ whole genome shotgun (WGS) entry which is preliminary data.</text>
</comment>
<comment type="subcellular location">
    <subcellularLocation>
        <location evidence="1 7">Nucleus</location>
    </subcellularLocation>
</comment>
<dbReference type="InterPro" id="IPR019680">
    <property type="entry name" value="Mediator_Med1"/>
</dbReference>
<evidence type="ECO:0000256" key="7">
    <source>
        <dbReference type="RuleBase" id="RU364059"/>
    </source>
</evidence>
<evidence type="ECO:0000256" key="6">
    <source>
        <dbReference type="ARBA" id="ARBA00023242"/>
    </source>
</evidence>
<feature type="domain" description="Mediator complex subunit Med1" evidence="8">
    <location>
        <begin position="142"/>
        <end position="537"/>
    </location>
</feature>
<sequence>MAASSSTTAQDLICLLQTSLQALVERYQPPSAESQASAASPLRQQAELHPLGPVNVDAVQGEFTKAVQQLRQSFQVFRDKTLASEAFTMTTSNVLLRRMHNSMKDESRLLALTQRNRTVLQEGLQALRGQCGDPELETQQRVQRLLDLAHEQRMTHYVDSHASAGRNTTTVTLCGAIAVVDVELAGTGEILSTKVTYATGATPDPRVDRTLTDQLARRDEPAFAQSIATLALLDRLTTQYERIDFFRLMHVIRRDLCTIFDAERAALDGSLPAVLSKGHGIPYPDCYRPAPTLLYWAPEVYCRSVLQNLSDPLDFDALDLHQFQKLWISVEESTVPICFLPESRDRFVVKAGRDQDDAAGPDGMVLDPDDLKDRVRAPNAAIPDFFIDYFHPTPENGPAAQARFVAHLSPPVVVTETYAKSLSMLGGLSLHDFSAPVGPPLVSVEALLLAATDPDRDSAGTVAPAPDYATTLTSSSFVWTPPPATAAPCLRFMYTGEPSAGRVVHRLPFSHPSQLHLMIQLLRQQTLFNTLFQSCFRTAYVHPTGGPTHEAATDLSAFVATTDTDVPVEVVAESPNKLVVTAVLLFPDERRYTVTVDVFLELDPYPYITVHCHDRTVVAGPALSGLGDTSAAVDDRILDILVGVCEAERLTQVLTIGQSIPLLIHWIWQRAQARLASEPTS</sequence>
<keyword evidence="10" id="KW-1185">Reference proteome</keyword>
<reference evidence="9" key="1">
    <citation type="submission" date="2022-07" db="EMBL/GenBank/DDBJ databases">
        <title>Phylogenomic reconstructions and comparative analyses of Kickxellomycotina fungi.</title>
        <authorList>
            <person name="Reynolds N.K."/>
            <person name="Stajich J.E."/>
            <person name="Barry K."/>
            <person name="Grigoriev I.V."/>
            <person name="Crous P."/>
            <person name="Smith M.E."/>
        </authorList>
    </citation>
    <scope>NUCLEOTIDE SEQUENCE</scope>
    <source>
        <strain evidence="9">RSA 861</strain>
    </source>
</reference>
<accession>A0A9W8DVW6</accession>
<dbReference type="OrthoDB" id="2281547at2759"/>
<organism evidence="9 10">
    <name type="scientific">Tieghemiomyces parasiticus</name>
    <dbReference type="NCBI Taxonomy" id="78921"/>
    <lineage>
        <taxon>Eukaryota</taxon>
        <taxon>Fungi</taxon>
        <taxon>Fungi incertae sedis</taxon>
        <taxon>Zoopagomycota</taxon>
        <taxon>Kickxellomycotina</taxon>
        <taxon>Dimargaritomycetes</taxon>
        <taxon>Dimargaritales</taxon>
        <taxon>Dimargaritaceae</taxon>
        <taxon>Tieghemiomyces</taxon>
    </lineage>
</organism>
<comment type="function">
    <text evidence="7">Component of the Mediator complex, a coactivator involved in the regulated transcription of nearly all RNA polymerase II-dependent genes. Mediator functions as a bridge to convey information from gene-specific regulatory proteins to the basal RNA polymerase II transcription machinery. Mediator is recruited to promoters by direct interactions with regulatory proteins and serves as a scaffold for the assembly of a functional preinitiation complex with RNA polymerase II and the general transcription factors.</text>
</comment>
<comment type="similarity">
    <text evidence="2 7">Belongs to the Mediator complex subunit 1 family.</text>
</comment>
<keyword evidence="5 7" id="KW-0804">Transcription</keyword>
<dbReference type="EMBL" id="JANBPT010000185">
    <property type="protein sequence ID" value="KAJ1926168.1"/>
    <property type="molecule type" value="Genomic_DNA"/>
</dbReference>
<gene>
    <name evidence="9" type="ORF">IWQ60_004040</name>
</gene>
<name>A0A9W8DVW6_9FUNG</name>
<keyword evidence="6 7" id="KW-0539">Nucleus</keyword>
<dbReference type="GO" id="GO:0016592">
    <property type="term" value="C:mediator complex"/>
    <property type="evidence" value="ECO:0007669"/>
    <property type="project" value="InterPro"/>
</dbReference>
<keyword evidence="4 7" id="KW-0010">Activator</keyword>
<evidence type="ECO:0000256" key="5">
    <source>
        <dbReference type="ARBA" id="ARBA00023163"/>
    </source>
</evidence>
<protein>
    <recommendedName>
        <fullName evidence="7">Mediator of RNA polymerase II transcription subunit 1</fullName>
    </recommendedName>
    <alternativeName>
        <fullName evidence="7">Mediator complex subunit 1</fullName>
    </alternativeName>
</protein>
<dbReference type="AlphaFoldDB" id="A0A9W8DVW6"/>
<evidence type="ECO:0000313" key="10">
    <source>
        <dbReference type="Proteomes" id="UP001150569"/>
    </source>
</evidence>
<dbReference type="GO" id="GO:0045944">
    <property type="term" value="P:positive regulation of transcription by RNA polymerase II"/>
    <property type="evidence" value="ECO:0007669"/>
    <property type="project" value="UniProtKB-ARBA"/>
</dbReference>
<evidence type="ECO:0000256" key="2">
    <source>
        <dbReference type="ARBA" id="ARBA00006210"/>
    </source>
</evidence>
<evidence type="ECO:0000259" key="8">
    <source>
        <dbReference type="Pfam" id="PF10744"/>
    </source>
</evidence>
<dbReference type="Pfam" id="PF10744">
    <property type="entry name" value="Med1"/>
    <property type="match status" value="1"/>
</dbReference>
<evidence type="ECO:0000256" key="1">
    <source>
        <dbReference type="ARBA" id="ARBA00004123"/>
    </source>
</evidence>
<keyword evidence="3 7" id="KW-0805">Transcription regulation</keyword>
<proteinExistence type="inferred from homology"/>
<evidence type="ECO:0000313" key="9">
    <source>
        <dbReference type="EMBL" id="KAJ1926168.1"/>
    </source>
</evidence>
<evidence type="ECO:0000256" key="3">
    <source>
        <dbReference type="ARBA" id="ARBA00023015"/>
    </source>
</evidence>